<dbReference type="Proteomes" id="UP000001542">
    <property type="component" value="Unassembled WGS sequence"/>
</dbReference>
<evidence type="ECO:0000313" key="2">
    <source>
        <dbReference type="Proteomes" id="UP000001542"/>
    </source>
</evidence>
<reference evidence="1" key="2">
    <citation type="journal article" date="2007" name="Science">
        <title>Draft genome sequence of the sexually transmitted pathogen Trichomonas vaginalis.</title>
        <authorList>
            <person name="Carlton J.M."/>
            <person name="Hirt R.P."/>
            <person name="Silva J.C."/>
            <person name="Delcher A.L."/>
            <person name="Schatz M."/>
            <person name="Zhao Q."/>
            <person name="Wortman J.R."/>
            <person name="Bidwell S.L."/>
            <person name="Alsmark U.C.M."/>
            <person name="Besteiro S."/>
            <person name="Sicheritz-Ponten T."/>
            <person name="Noel C.J."/>
            <person name="Dacks J.B."/>
            <person name="Foster P.G."/>
            <person name="Simillion C."/>
            <person name="Van de Peer Y."/>
            <person name="Miranda-Saavedra D."/>
            <person name="Barton G.J."/>
            <person name="Westrop G.D."/>
            <person name="Mueller S."/>
            <person name="Dessi D."/>
            <person name="Fiori P.L."/>
            <person name="Ren Q."/>
            <person name="Paulsen I."/>
            <person name="Zhang H."/>
            <person name="Bastida-Corcuera F.D."/>
            <person name="Simoes-Barbosa A."/>
            <person name="Brown M.T."/>
            <person name="Hayes R.D."/>
            <person name="Mukherjee M."/>
            <person name="Okumura C.Y."/>
            <person name="Schneider R."/>
            <person name="Smith A.J."/>
            <person name="Vanacova S."/>
            <person name="Villalvazo M."/>
            <person name="Haas B.J."/>
            <person name="Pertea M."/>
            <person name="Feldblyum T.V."/>
            <person name="Utterback T.R."/>
            <person name="Shu C.L."/>
            <person name="Osoegawa K."/>
            <person name="de Jong P.J."/>
            <person name="Hrdy I."/>
            <person name="Horvathova L."/>
            <person name="Zubacova Z."/>
            <person name="Dolezal P."/>
            <person name="Malik S.B."/>
            <person name="Logsdon J.M. Jr."/>
            <person name="Henze K."/>
            <person name="Gupta A."/>
            <person name="Wang C.C."/>
            <person name="Dunne R.L."/>
            <person name="Upcroft J.A."/>
            <person name="Upcroft P."/>
            <person name="White O."/>
            <person name="Salzberg S.L."/>
            <person name="Tang P."/>
            <person name="Chiu C.-H."/>
            <person name="Lee Y.-S."/>
            <person name="Embley T.M."/>
            <person name="Coombs G.H."/>
            <person name="Mottram J.C."/>
            <person name="Tachezy J."/>
            <person name="Fraser-Liggett C.M."/>
            <person name="Johnson P.J."/>
        </authorList>
    </citation>
    <scope>NUCLEOTIDE SEQUENCE [LARGE SCALE GENOMIC DNA]</scope>
    <source>
        <strain evidence="1">G3</strain>
    </source>
</reference>
<gene>
    <name evidence="1" type="ORF">TVAG_416700</name>
</gene>
<name>A2EQR2_TRIV3</name>
<evidence type="ECO:0000313" key="1">
    <source>
        <dbReference type="EMBL" id="EAY05027.1"/>
    </source>
</evidence>
<dbReference type="KEGG" id="tva:4762892"/>
<dbReference type="EMBL" id="DS113459">
    <property type="protein sequence ID" value="EAY05027.1"/>
    <property type="molecule type" value="Genomic_DNA"/>
</dbReference>
<dbReference type="VEuPathDB" id="TrichDB:TVAGG3_0894100"/>
<dbReference type="RefSeq" id="XP_001317250.1">
    <property type="nucleotide sequence ID" value="XM_001317215.1"/>
</dbReference>
<keyword evidence="2" id="KW-1185">Reference proteome</keyword>
<sequence length="408" mass="46301">MPFYFWNNIGQMRKLSPFETFPIKGKIWVQLAMKFGSKSDAFDVANLLNHKVLGTRLRSDGTHLIPLDKTPDIVKIPEFPDLVQATKFVQQHHTPSCNETLGIVTYNDNMVILNSNHTASDGGYLMELNKYILGESDIEDKHSPLPISFDEAFSKYYNSLPGQTSFTTTLYKYSLTKSPKKDTDPAGFYRFVIPHEQLKAYNKNTKKVQSFTDNIWTSFILSSAAHNGYLDNYGCFACVNLRPYLPKVTFDYANIFSRKAVAVPMKDRNETLQSVCSRFRKIFDSKQALDDMFRLQRDGNFKAPLNGMFNLETSNVGVYKATGPILDINVALYIPNNFTANELCFLTYTVDHGKTKELICQLRHPTNLVSTEEIGKTAAASELFMRNMDLSCKVGDVFDELAKYQSSL</sequence>
<reference evidence="1" key="1">
    <citation type="submission" date="2006-10" db="EMBL/GenBank/DDBJ databases">
        <authorList>
            <person name="Amadeo P."/>
            <person name="Zhao Q."/>
            <person name="Wortman J."/>
            <person name="Fraser-Liggett C."/>
            <person name="Carlton J."/>
        </authorList>
    </citation>
    <scope>NUCLEOTIDE SEQUENCE</scope>
    <source>
        <strain evidence="1">G3</strain>
    </source>
</reference>
<organism evidence="1 2">
    <name type="scientific">Trichomonas vaginalis (strain ATCC PRA-98 / G3)</name>
    <dbReference type="NCBI Taxonomy" id="412133"/>
    <lineage>
        <taxon>Eukaryota</taxon>
        <taxon>Metamonada</taxon>
        <taxon>Parabasalia</taxon>
        <taxon>Trichomonadida</taxon>
        <taxon>Trichomonadidae</taxon>
        <taxon>Trichomonas</taxon>
    </lineage>
</organism>
<dbReference type="VEuPathDB" id="TrichDB:TVAG_416700"/>
<accession>A2EQR2</accession>
<protein>
    <submittedName>
        <fullName evidence="1">Uncharacterized protein</fullName>
    </submittedName>
</protein>
<proteinExistence type="predicted"/>
<dbReference type="InParanoid" id="A2EQR2"/>
<dbReference type="AlphaFoldDB" id="A2EQR2"/>
<dbReference type="SMR" id="A2EQR2"/>
<dbReference type="OrthoDB" id="10644426at2759"/>